<sequence length="115" mass="12915">MRYFLTTILSLLLLTSSLFGQSYKGEVLYRWETPFGIQWKGFGNDETQHRYEGDVQNGKPHGLGVMKYIDGFKYVGEWKDGKPNGGGTGTNLKGDKYVGEWKDGKEHGQGTQTMG</sequence>
<evidence type="ECO:0000256" key="1">
    <source>
        <dbReference type="ARBA" id="ARBA00022737"/>
    </source>
</evidence>
<dbReference type="SUPFAM" id="SSF82185">
    <property type="entry name" value="Histone H3 K4-specific methyltransferase SET7/9 N-terminal domain"/>
    <property type="match status" value="1"/>
</dbReference>
<dbReference type="EMBL" id="UINC01132304">
    <property type="protein sequence ID" value="SVD14536.1"/>
    <property type="molecule type" value="Genomic_DNA"/>
</dbReference>
<feature type="non-terminal residue" evidence="2">
    <location>
        <position position="115"/>
    </location>
</feature>
<protein>
    <submittedName>
        <fullName evidence="2">Uncharacterized protein</fullName>
    </submittedName>
</protein>
<proteinExistence type="predicted"/>
<dbReference type="PANTHER" id="PTHR23084">
    <property type="entry name" value="PHOSPHATIDYLINOSITOL-4-PHOSPHATE 5-KINASE RELATED"/>
    <property type="match status" value="1"/>
</dbReference>
<reference evidence="2" key="1">
    <citation type="submission" date="2018-05" db="EMBL/GenBank/DDBJ databases">
        <authorList>
            <person name="Lanie J.A."/>
            <person name="Ng W.-L."/>
            <person name="Kazmierczak K.M."/>
            <person name="Andrzejewski T.M."/>
            <person name="Davidsen T.M."/>
            <person name="Wayne K.J."/>
            <person name="Tettelin H."/>
            <person name="Glass J.I."/>
            <person name="Rusch D."/>
            <person name="Podicherti R."/>
            <person name="Tsui H.-C.T."/>
            <person name="Winkler M.E."/>
        </authorList>
    </citation>
    <scope>NUCLEOTIDE SEQUENCE</scope>
</reference>
<dbReference type="PANTHER" id="PTHR23084:SF263">
    <property type="entry name" value="MORN REPEAT-CONTAINING PROTEIN 1"/>
    <property type="match status" value="1"/>
</dbReference>
<evidence type="ECO:0000313" key="2">
    <source>
        <dbReference type="EMBL" id="SVD14536.1"/>
    </source>
</evidence>
<organism evidence="2">
    <name type="scientific">marine metagenome</name>
    <dbReference type="NCBI Taxonomy" id="408172"/>
    <lineage>
        <taxon>unclassified sequences</taxon>
        <taxon>metagenomes</taxon>
        <taxon>ecological metagenomes</taxon>
    </lineage>
</organism>
<dbReference type="SMART" id="SM00698">
    <property type="entry name" value="MORN"/>
    <property type="match status" value="3"/>
</dbReference>
<accession>A0A382SXC6</accession>
<dbReference type="Pfam" id="PF02493">
    <property type="entry name" value="MORN"/>
    <property type="match status" value="3"/>
</dbReference>
<gene>
    <name evidence="2" type="ORF">METZ01_LOCUS367390</name>
</gene>
<dbReference type="AlphaFoldDB" id="A0A382SXC6"/>
<name>A0A382SXC6_9ZZZZ</name>
<dbReference type="Gene3D" id="2.20.110.10">
    <property type="entry name" value="Histone H3 K4-specific methyltransferase SET7/9 N-terminal domain"/>
    <property type="match status" value="2"/>
</dbReference>
<keyword evidence="1" id="KW-0677">Repeat</keyword>
<dbReference type="InterPro" id="IPR003409">
    <property type="entry name" value="MORN"/>
</dbReference>